<feature type="compositionally biased region" description="Gly residues" evidence="1">
    <location>
        <begin position="264"/>
        <end position="273"/>
    </location>
</feature>
<name>A0A329R8W3_9STRA</name>
<dbReference type="AlphaFoldDB" id="A0A329R8W3"/>
<dbReference type="Proteomes" id="UP000251314">
    <property type="component" value="Unassembled WGS sequence"/>
</dbReference>
<organism evidence="2 3">
    <name type="scientific">Phytophthora cactorum</name>
    <dbReference type="NCBI Taxonomy" id="29920"/>
    <lineage>
        <taxon>Eukaryota</taxon>
        <taxon>Sar</taxon>
        <taxon>Stramenopiles</taxon>
        <taxon>Oomycota</taxon>
        <taxon>Peronosporomycetes</taxon>
        <taxon>Peronosporales</taxon>
        <taxon>Peronosporaceae</taxon>
        <taxon>Phytophthora</taxon>
    </lineage>
</organism>
<sequence>MIYPTAIFRTVIALSTGSKRGKGTARYIDTAADLYETTVLNVASPNTYASAAANTKAGVNLRTITSPDATSGKFSYASPTNAAGAVTLIKQSDTMNTYIVQSPRTDKGVKNTKTYGTNVAGHTSAKKRGQQGGFGVGVGTILDVLNGYGATGQQGGYSKKNGAVHDSYGKNGASGGERSSYGKSEHGGKKAGKTNGNGAYSPLTGGNSIRVTPSTGGNPYVPAPPAPSTLNPTTVYGGNHEYGNGSKSTNTGGSREAPASTNGIGYGASGSGNPGQSSKSGSGSNKGGHGSNGSVKNSNSGSVAGSHAATEAPVPSSTGSGYGASGSGNPGQSSKSG</sequence>
<evidence type="ECO:0000313" key="2">
    <source>
        <dbReference type="EMBL" id="RAW20870.1"/>
    </source>
</evidence>
<evidence type="ECO:0000256" key="1">
    <source>
        <dbReference type="SAM" id="MobiDB-lite"/>
    </source>
</evidence>
<dbReference type="EMBL" id="MJFZ01002283">
    <property type="protein sequence ID" value="RAW20870.1"/>
    <property type="molecule type" value="Genomic_DNA"/>
</dbReference>
<accession>A0A329R8W3</accession>
<protein>
    <submittedName>
        <fullName evidence="2">Uncharacterized protein</fullName>
    </submittedName>
</protein>
<reference evidence="2 3" key="1">
    <citation type="submission" date="2018-01" db="EMBL/GenBank/DDBJ databases">
        <title>Draft genome of the strawberry crown rot pathogen Phytophthora cactorum.</title>
        <authorList>
            <person name="Armitage A.D."/>
            <person name="Lysoe E."/>
            <person name="Nellist C.F."/>
            <person name="Harrison R.J."/>
            <person name="Brurberg M.B."/>
        </authorList>
    </citation>
    <scope>NUCLEOTIDE SEQUENCE [LARGE SCALE GENOMIC DNA]</scope>
    <source>
        <strain evidence="2 3">10300</strain>
    </source>
</reference>
<feature type="region of interest" description="Disordered" evidence="1">
    <location>
        <begin position="168"/>
        <end position="337"/>
    </location>
</feature>
<feature type="non-terminal residue" evidence="2">
    <location>
        <position position="337"/>
    </location>
</feature>
<feature type="compositionally biased region" description="Polar residues" evidence="1">
    <location>
        <begin position="204"/>
        <end position="217"/>
    </location>
</feature>
<evidence type="ECO:0000313" key="3">
    <source>
        <dbReference type="Proteomes" id="UP000251314"/>
    </source>
</evidence>
<gene>
    <name evidence="2" type="ORF">PC110_g22687</name>
</gene>
<feature type="compositionally biased region" description="Gly residues" evidence="1">
    <location>
        <begin position="320"/>
        <end position="329"/>
    </location>
</feature>
<proteinExistence type="predicted"/>
<dbReference type="VEuPathDB" id="FungiDB:PC110_g22687"/>
<comment type="caution">
    <text evidence="2">The sequence shown here is derived from an EMBL/GenBank/DDBJ whole genome shotgun (WGS) entry which is preliminary data.</text>
</comment>
<dbReference type="OrthoDB" id="129958at2759"/>
<keyword evidence="3" id="KW-1185">Reference proteome</keyword>
<feature type="compositionally biased region" description="Low complexity" evidence="1">
    <location>
        <begin position="243"/>
        <end position="254"/>
    </location>
</feature>
<feature type="compositionally biased region" description="Low complexity" evidence="1">
    <location>
        <begin position="274"/>
        <end position="283"/>
    </location>
</feature>
<feature type="compositionally biased region" description="Low complexity" evidence="1">
    <location>
        <begin position="292"/>
        <end position="306"/>
    </location>
</feature>